<dbReference type="KEGG" id="agv:OJF2_28720"/>
<feature type="transmembrane region" description="Helical" evidence="1">
    <location>
        <begin position="12"/>
        <end position="39"/>
    </location>
</feature>
<evidence type="ECO:0000313" key="2">
    <source>
        <dbReference type="EMBL" id="QEH34336.1"/>
    </source>
</evidence>
<proteinExistence type="predicted"/>
<evidence type="ECO:0000256" key="1">
    <source>
        <dbReference type="SAM" id="Phobius"/>
    </source>
</evidence>
<name>A0A5B9W176_9BACT</name>
<keyword evidence="1" id="KW-1133">Transmembrane helix</keyword>
<gene>
    <name evidence="2" type="ORF">OJF2_28720</name>
</gene>
<sequence>MKPVAARRGEIIGGIWLVGIGLLLYAGRFWPGIMFLIAVTSCIEGYFYNGLWKGLQAGYWAAFIGAWALAGFSFVFLFVGLGLSTILGALLKPGPVEKPAPFVDASLE</sequence>
<reference evidence="2 3" key="1">
    <citation type="submission" date="2019-08" db="EMBL/GenBank/DDBJ databases">
        <title>Deep-cultivation of Planctomycetes and their phenomic and genomic characterization uncovers novel biology.</title>
        <authorList>
            <person name="Wiegand S."/>
            <person name="Jogler M."/>
            <person name="Boedeker C."/>
            <person name="Pinto D."/>
            <person name="Vollmers J."/>
            <person name="Rivas-Marin E."/>
            <person name="Kohn T."/>
            <person name="Peeters S.H."/>
            <person name="Heuer A."/>
            <person name="Rast P."/>
            <person name="Oberbeckmann S."/>
            <person name="Bunk B."/>
            <person name="Jeske O."/>
            <person name="Meyerdierks A."/>
            <person name="Storesund J.E."/>
            <person name="Kallscheuer N."/>
            <person name="Luecker S."/>
            <person name="Lage O.M."/>
            <person name="Pohl T."/>
            <person name="Merkel B.J."/>
            <person name="Hornburger P."/>
            <person name="Mueller R.-W."/>
            <person name="Bruemmer F."/>
            <person name="Labrenz M."/>
            <person name="Spormann A.M."/>
            <person name="Op den Camp H."/>
            <person name="Overmann J."/>
            <person name="Amann R."/>
            <person name="Jetten M.S.M."/>
            <person name="Mascher T."/>
            <person name="Medema M.H."/>
            <person name="Devos D.P."/>
            <person name="Kaster A.-K."/>
            <person name="Ovreas L."/>
            <person name="Rohde M."/>
            <person name="Galperin M.Y."/>
            <person name="Jogler C."/>
        </authorList>
    </citation>
    <scope>NUCLEOTIDE SEQUENCE [LARGE SCALE GENOMIC DNA]</scope>
    <source>
        <strain evidence="2 3">OJF2</strain>
    </source>
</reference>
<dbReference type="Proteomes" id="UP000324233">
    <property type="component" value="Chromosome"/>
</dbReference>
<feature type="transmembrane region" description="Helical" evidence="1">
    <location>
        <begin position="59"/>
        <end position="91"/>
    </location>
</feature>
<organism evidence="2 3">
    <name type="scientific">Aquisphaera giovannonii</name>
    <dbReference type="NCBI Taxonomy" id="406548"/>
    <lineage>
        <taxon>Bacteria</taxon>
        <taxon>Pseudomonadati</taxon>
        <taxon>Planctomycetota</taxon>
        <taxon>Planctomycetia</taxon>
        <taxon>Isosphaerales</taxon>
        <taxon>Isosphaeraceae</taxon>
        <taxon>Aquisphaera</taxon>
    </lineage>
</organism>
<dbReference type="AlphaFoldDB" id="A0A5B9W176"/>
<keyword evidence="1" id="KW-0812">Transmembrane</keyword>
<evidence type="ECO:0000313" key="3">
    <source>
        <dbReference type="Proteomes" id="UP000324233"/>
    </source>
</evidence>
<dbReference type="RefSeq" id="WP_148594271.1">
    <property type="nucleotide sequence ID" value="NZ_CP042997.1"/>
</dbReference>
<accession>A0A5B9W176</accession>
<keyword evidence="3" id="KW-1185">Reference proteome</keyword>
<keyword evidence="1" id="KW-0472">Membrane</keyword>
<dbReference type="EMBL" id="CP042997">
    <property type="protein sequence ID" value="QEH34336.1"/>
    <property type="molecule type" value="Genomic_DNA"/>
</dbReference>
<protein>
    <submittedName>
        <fullName evidence="2">Uncharacterized protein</fullName>
    </submittedName>
</protein>